<comment type="caution">
    <text evidence="1">The sequence shown here is derived from an EMBL/GenBank/DDBJ whole genome shotgun (WGS) entry which is preliminary data.</text>
</comment>
<dbReference type="Proteomes" id="UP000596742">
    <property type="component" value="Unassembled WGS sequence"/>
</dbReference>
<evidence type="ECO:0000313" key="2">
    <source>
        <dbReference type="Proteomes" id="UP000596742"/>
    </source>
</evidence>
<accession>A0A8B6EYK2</accession>
<dbReference type="AlphaFoldDB" id="A0A8B6EYK2"/>
<organism evidence="1 2">
    <name type="scientific">Mytilus galloprovincialis</name>
    <name type="common">Mediterranean mussel</name>
    <dbReference type="NCBI Taxonomy" id="29158"/>
    <lineage>
        <taxon>Eukaryota</taxon>
        <taxon>Metazoa</taxon>
        <taxon>Spiralia</taxon>
        <taxon>Lophotrochozoa</taxon>
        <taxon>Mollusca</taxon>
        <taxon>Bivalvia</taxon>
        <taxon>Autobranchia</taxon>
        <taxon>Pteriomorphia</taxon>
        <taxon>Mytilida</taxon>
        <taxon>Mytiloidea</taxon>
        <taxon>Mytilidae</taxon>
        <taxon>Mytilinae</taxon>
        <taxon>Mytilus</taxon>
    </lineage>
</organism>
<dbReference type="EMBL" id="UYJE01005818">
    <property type="protein sequence ID" value="VDI40686.1"/>
    <property type="molecule type" value="Genomic_DNA"/>
</dbReference>
<name>A0A8B6EYK2_MYTGA</name>
<dbReference type="OrthoDB" id="6202248at2759"/>
<gene>
    <name evidence="1" type="ORF">MGAL_10B040217</name>
</gene>
<evidence type="ECO:0000313" key="1">
    <source>
        <dbReference type="EMBL" id="VDI40686.1"/>
    </source>
</evidence>
<proteinExistence type="predicted"/>
<protein>
    <submittedName>
        <fullName evidence="1">Uncharacterized protein</fullName>
    </submittedName>
</protein>
<sequence>MNEIATSQMKSACKICKYFMYCGYFLQDCRKKNVRLYLDVKVQNVKKVVLILQESSYNLTNTQGTKVWQVECSVPKKYDIFAFSIEVTYKATQYYLLNLLTETKTAKASFYDRSKSQCVFIAIGLGTKVKLLETKILCDMSVDIINNTAFYNLRSGLLQLKAMTNEQEVEVKHSHRDSHGFVVEMNKTFQICSLKTVKKVIKKLKISSKTLVAFCYFLFKVKANVVLSNYSLILDNKTAIMTVDACKCASKDEIPTECIEPITNIVKLICTNVFKGIVSALLVIDVVYKFANKDILSRLIDDCQDNKGLFPLYRPTDRFDWIGLLLTMYQQNIELLTTIVKKLDRKMLLELLLTLYENGLKETNAVHEFENHLDCLSWMDMKCFGQRKDLHSILSTWKSIGKCHFKRSKKLISETESAILSSVSIDVKSEEFELLLNFISDDNLFGGLTLQTNLIEVLSTSKTAETTNSIDLLIKLLNSEKITASGSEIFLSITRWFRNGLQVSEKYKSDYKTIKQTYLRLRNVLRTNYIRGHDDVNNLLKKEVFNVIVQFNSSAIAKVLHEVDDISDVRDIYVAHVRQMVQEGCFGNDVRTFMFDICETNLLKVENR</sequence>
<reference evidence="1" key="1">
    <citation type="submission" date="2018-11" db="EMBL/GenBank/DDBJ databases">
        <authorList>
            <person name="Alioto T."/>
            <person name="Alioto T."/>
        </authorList>
    </citation>
    <scope>NUCLEOTIDE SEQUENCE</scope>
</reference>
<keyword evidence="2" id="KW-1185">Reference proteome</keyword>